<protein>
    <submittedName>
        <fullName evidence="1">DUF2332 domain-containing protein</fullName>
    </submittedName>
</protein>
<proteinExistence type="predicted"/>
<comment type="caution">
    <text evidence="1">The sequence shown here is derived from an EMBL/GenBank/DDBJ whole genome shotgun (WGS) entry which is preliminary data.</text>
</comment>
<evidence type="ECO:0000313" key="2">
    <source>
        <dbReference type="Proteomes" id="UP000640930"/>
    </source>
</evidence>
<dbReference type="InterPro" id="IPR011200">
    <property type="entry name" value="UCP012608"/>
</dbReference>
<organism evidence="1 2">
    <name type="scientific">Ureibacillus galli</name>
    <dbReference type="NCBI Taxonomy" id="2762222"/>
    <lineage>
        <taxon>Bacteria</taxon>
        <taxon>Bacillati</taxon>
        <taxon>Bacillota</taxon>
        <taxon>Bacilli</taxon>
        <taxon>Bacillales</taxon>
        <taxon>Caryophanaceae</taxon>
        <taxon>Ureibacillus</taxon>
    </lineage>
</organism>
<dbReference type="EMBL" id="JACSQA010000002">
    <property type="protein sequence ID" value="MBD8025629.1"/>
    <property type="molecule type" value="Genomic_DNA"/>
</dbReference>
<reference evidence="1 2" key="1">
    <citation type="submission" date="2020-08" db="EMBL/GenBank/DDBJ databases">
        <title>A Genomic Blueprint of the Chicken Gut Microbiome.</title>
        <authorList>
            <person name="Gilroy R."/>
            <person name="Ravi A."/>
            <person name="Getino M."/>
            <person name="Pursley I."/>
            <person name="Horton D.L."/>
            <person name="Alikhan N.-F."/>
            <person name="Baker D."/>
            <person name="Gharbi K."/>
            <person name="Hall N."/>
            <person name="Watson M."/>
            <person name="Adriaenssens E.M."/>
            <person name="Foster-Nyarko E."/>
            <person name="Jarju S."/>
            <person name="Secka A."/>
            <person name="Antonio M."/>
            <person name="Oren A."/>
            <person name="Chaudhuri R."/>
            <person name="La Ragione R.M."/>
            <person name="Hildebrand F."/>
            <person name="Pallen M.J."/>
        </authorList>
    </citation>
    <scope>NUCLEOTIDE SEQUENCE [LARGE SCALE GENOMIC DNA]</scope>
    <source>
        <strain evidence="1 2">Re31</strain>
    </source>
</reference>
<dbReference type="RefSeq" id="WP_191706165.1">
    <property type="nucleotide sequence ID" value="NZ_JACSQA010000002.1"/>
</dbReference>
<sequence>MGMKLSEQFQRFAKYECENSSKLYEVLSYQIAEDAELLDIVTTIPTGQPKPNLLFAIVHYLLFEKDESLKNYYPTFSDHLLPAEEAFLPFKQFVLKHEQSLNELFQTKLVQTNEVRRCAYLYPMFAEIYEEHKQPLALVEIGTSAGLQLGVDQYNYLYNGEISVTNSKTPVIISSENIGTPLPNAIYTTPKVKTRIGVDLNPIDLKDENELRWLQALIWPEHHERRELLKEAANVVTQLHLQLVRGDGIAKLEDLCELIPEGEMIVVFHTHVANQIPMEGRQQLVEKLSKISTKRPLYHCYNNMYDPNLHQDYIYDGEIIEKRMMENTDGHARWFNWAK</sequence>
<accession>A0ABR8X8J1</accession>
<dbReference type="Pfam" id="PF10094">
    <property type="entry name" value="DUF2332"/>
    <property type="match status" value="1"/>
</dbReference>
<keyword evidence="2" id="KW-1185">Reference proteome</keyword>
<gene>
    <name evidence="1" type="ORF">H9636_03070</name>
</gene>
<name>A0ABR8X8J1_9BACL</name>
<dbReference type="Proteomes" id="UP000640930">
    <property type="component" value="Unassembled WGS sequence"/>
</dbReference>
<dbReference type="PIRSF" id="PIRSF012608">
    <property type="entry name" value="UCP012608"/>
    <property type="match status" value="1"/>
</dbReference>
<evidence type="ECO:0000313" key="1">
    <source>
        <dbReference type="EMBL" id="MBD8025629.1"/>
    </source>
</evidence>